<comment type="caution">
    <text evidence="6">The sequence shown here is derived from an EMBL/GenBank/DDBJ whole genome shotgun (WGS) entry which is preliminary data.</text>
</comment>
<feature type="coiled-coil region" evidence="4">
    <location>
        <begin position="707"/>
        <end position="735"/>
    </location>
</feature>
<reference evidence="6" key="2">
    <citation type="journal article" date="2021" name="PeerJ">
        <title>Extensive microbial diversity within the chicken gut microbiome revealed by metagenomics and culture.</title>
        <authorList>
            <person name="Gilroy R."/>
            <person name="Ravi A."/>
            <person name="Getino M."/>
            <person name="Pursley I."/>
            <person name="Horton D.L."/>
            <person name="Alikhan N.F."/>
            <person name="Baker D."/>
            <person name="Gharbi K."/>
            <person name="Hall N."/>
            <person name="Watson M."/>
            <person name="Adriaenssens E.M."/>
            <person name="Foster-Nyarko E."/>
            <person name="Jarju S."/>
            <person name="Secka A."/>
            <person name="Antonio M."/>
            <person name="Oren A."/>
            <person name="Chaudhuri R.R."/>
            <person name="La Ragione R."/>
            <person name="Hildebrand F."/>
            <person name="Pallen M.J."/>
        </authorList>
    </citation>
    <scope>NUCLEOTIDE SEQUENCE</scope>
    <source>
        <strain evidence="6">11159</strain>
    </source>
</reference>
<sequence length="849" mass="98174">MAEVKLEHIYKVYPNGTKAVSDFTMDIKDQEFIVFVGPSGCGKSTTLRMIAGLEEISAGELYIDKKLVNDVEPKDRDIAMVFQNYALYPHMTVYENMAFGLELRHMPAEEIHERVLWAANILGLTDYLDRKPRAMSGGQRQRVALGRAILRNPKVMLLDEPLSNLDAKLRAQMRSEIAKLHQQLKTTFIYVTHDQVEAMTLGTRVVVMKLGRVQQIDTPKNLYDYPGNKFVAGFIGTPQMNFFEGVLKDLGDEIEIAFKYSDAKIYVPRKNLVKINHEYLDGEHEVYIGIRCENIKEASKESNSKYTIECKISHFEELGNETLIYGDINMQGDGFAETSTRVIFKGSPSDTIKIGNVVKIELDINKLHFFDKNTEENISPRIPKTNIINATIENRSLSLGKKFIKLPEAIKIDNEKCNGRVLIPLDAIKLNEGNEKAKVLNNELINDTYLVHLSFGDNLLFAIGDASIKIGSEININIDLTKIDFISNGEYLIKHLETFDKLYGNFVNYKTYFYHTKDEETAKEIENQVNEISKKYDEKLLKINENFESKKKLLLEKDNSTLINENEREYKDLLFKSKEEINRLKTEFKEKNTSLKKTHKEKIKNIKAQISSQYSKMLKDEKETFSNIKVNNKDKDSIKRARSEYLERKENLPKEKENELNNAINSETLNYETEINALKSSFKREKLAITKKLKEFRIKISKDKNPLKFLEKEHQKEIKDINKEKEEEISKAKIKFYFEICNSYFEVDDVISNKIVQALGTKVFTKRYLFEFPHDAYRISDKGFEITIIDNLNYGDEMFTVGQFKRADGKDDKLIVKVNSPLEIGSKVFVDFDFRRSHISETGLDIRLY</sequence>
<dbReference type="PROSITE" id="PS00211">
    <property type="entry name" value="ABC_TRANSPORTER_1"/>
    <property type="match status" value="1"/>
</dbReference>
<keyword evidence="3 6" id="KW-0067">ATP-binding</keyword>
<dbReference type="CDD" id="cd03301">
    <property type="entry name" value="ABC_MalK_N"/>
    <property type="match status" value="1"/>
</dbReference>
<dbReference type="GO" id="GO:0008643">
    <property type="term" value="P:carbohydrate transport"/>
    <property type="evidence" value="ECO:0007669"/>
    <property type="project" value="InterPro"/>
</dbReference>
<dbReference type="InterPro" id="IPR017871">
    <property type="entry name" value="ABC_transporter-like_CS"/>
</dbReference>
<dbReference type="InterPro" id="IPR027417">
    <property type="entry name" value="P-loop_NTPase"/>
</dbReference>
<dbReference type="Gene3D" id="3.40.50.300">
    <property type="entry name" value="P-loop containing nucleotide triphosphate hydrolases"/>
    <property type="match status" value="1"/>
</dbReference>
<dbReference type="SMART" id="SM00382">
    <property type="entry name" value="AAA"/>
    <property type="match status" value="1"/>
</dbReference>
<dbReference type="Proteomes" id="UP000823613">
    <property type="component" value="Unassembled WGS sequence"/>
</dbReference>
<dbReference type="InterPro" id="IPR047641">
    <property type="entry name" value="ABC_transpr_MalK/UgpC-like"/>
</dbReference>
<dbReference type="InterPro" id="IPR008995">
    <property type="entry name" value="Mo/tungstate-bd_C_term_dom"/>
</dbReference>
<evidence type="ECO:0000313" key="7">
    <source>
        <dbReference type="Proteomes" id="UP000823613"/>
    </source>
</evidence>
<evidence type="ECO:0000259" key="5">
    <source>
        <dbReference type="PROSITE" id="PS50893"/>
    </source>
</evidence>
<dbReference type="FunFam" id="3.40.50.300:FF:000042">
    <property type="entry name" value="Maltose/maltodextrin ABC transporter, ATP-binding protein"/>
    <property type="match status" value="1"/>
</dbReference>
<dbReference type="InterPro" id="IPR003593">
    <property type="entry name" value="AAA+_ATPase"/>
</dbReference>
<dbReference type="InterPro" id="IPR015855">
    <property type="entry name" value="ABC_transpr_MalK-like"/>
</dbReference>
<evidence type="ECO:0000313" key="6">
    <source>
        <dbReference type="EMBL" id="MBO8428202.1"/>
    </source>
</evidence>
<evidence type="ECO:0000256" key="1">
    <source>
        <dbReference type="ARBA" id="ARBA00022448"/>
    </source>
</evidence>
<dbReference type="Gene3D" id="2.40.50.100">
    <property type="match status" value="1"/>
</dbReference>
<keyword evidence="2" id="KW-0547">Nucleotide-binding</keyword>
<dbReference type="PANTHER" id="PTHR43875">
    <property type="entry name" value="MALTODEXTRIN IMPORT ATP-BINDING PROTEIN MSMX"/>
    <property type="match status" value="1"/>
</dbReference>
<gene>
    <name evidence="6" type="primary">ugpC</name>
    <name evidence="6" type="ORF">IAC58_06645</name>
</gene>
<feature type="coiled-coil region" evidence="4">
    <location>
        <begin position="515"/>
        <end position="542"/>
    </location>
</feature>
<dbReference type="PANTHER" id="PTHR43875:SF1">
    <property type="entry name" value="OSMOPROTECTIVE COMPOUNDS UPTAKE ATP-BINDING PROTEIN GGTA"/>
    <property type="match status" value="1"/>
</dbReference>
<keyword evidence="4" id="KW-0175">Coiled coil</keyword>
<dbReference type="Pfam" id="PF00005">
    <property type="entry name" value="ABC_tran"/>
    <property type="match status" value="1"/>
</dbReference>
<dbReference type="NCBIfam" id="NF008653">
    <property type="entry name" value="PRK11650.1"/>
    <property type="match status" value="1"/>
</dbReference>
<dbReference type="Gene3D" id="2.40.50.140">
    <property type="entry name" value="Nucleic acid-binding proteins"/>
    <property type="match status" value="1"/>
</dbReference>
<organism evidence="6 7">
    <name type="scientific">Candidatus Onthovivens merdipullorum</name>
    <dbReference type="NCBI Taxonomy" id="2840889"/>
    <lineage>
        <taxon>Bacteria</taxon>
        <taxon>Bacillati</taxon>
        <taxon>Bacillota</taxon>
        <taxon>Bacilli</taxon>
        <taxon>Bacillales</taxon>
        <taxon>Candidatus Onthovivens</taxon>
    </lineage>
</organism>
<dbReference type="PROSITE" id="PS50893">
    <property type="entry name" value="ABC_TRANSPORTER_2"/>
    <property type="match status" value="1"/>
</dbReference>
<dbReference type="GO" id="GO:0005524">
    <property type="term" value="F:ATP binding"/>
    <property type="evidence" value="ECO:0007669"/>
    <property type="project" value="UniProtKB-KW"/>
</dbReference>
<proteinExistence type="predicted"/>
<dbReference type="GO" id="GO:0055052">
    <property type="term" value="C:ATP-binding cassette (ABC) transporter complex, substrate-binding subunit-containing"/>
    <property type="evidence" value="ECO:0007669"/>
    <property type="project" value="TreeGrafter"/>
</dbReference>
<protein>
    <submittedName>
        <fullName evidence="6">Sn-glycerol-3-phosphate ABC transporter ATP-binding protein UgpC</fullName>
    </submittedName>
</protein>
<dbReference type="GO" id="GO:0016887">
    <property type="term" value="F:ATP hydrolysis activity"/>
    <property type="evidence" value="ECO:0007669"/>
    <property type="project" value="InterPro"/>
</dbReference>
<dbReference type="InterPro" id="IPR003439">
    <property type="entry name" value="ABC_transporter-like_ATP-bd"/>
</dbReference>
<accession>A0A9D9DJR6</accession>
<feature type="domain" description="ABC transporter" evidence="5">
    <location>
        <begin position="4"/>
        <end position="235"/>
    </location>
</feature>
<dbReference type="SUPFAM" id="SSF52540">
    <property type="entry name" value="P-loop containing nucleoside triphosphate hydrolases"/>
    <property type="match status" value="1"/>
</dbReference>
<dbReference type="SUPFAM" id="SSF50331">
    <property type="entry name" value="MOP-like"/>
    <property type="match status" value="1"/>
</dbReference>
<dbReference type="EMBL" id="JADIMY010000126">
    <property type="protein sequence ID" value="MBO8428202.1"/>
    <property type="molecule type" value="Genomic_DNA"/>
</dbReference>
<dbReference type="GO" id="GO:0140359">
    <property type="term" value="F:ABC-type transporter activity"/>
    <property type="evidence" value="ECO:0007669"/>
    <property type="project" value="InterPro"/>
</dbReference>
<evidence type="ECO:0000256" key="2">
    <source>
        <dbReference type="ARBA" id="ARBA00022741"/>
    </source>
</evidence>
<dbReference type="AlphaFoldDB" id="A0A9D9DJR6"/>
<keyword evidence="1" id="KW-0813">Transport</keyword>
<evidence type="ECO:0000256" key="4">
    <source>
        <dbReference type="SAM" id="Coils"/>
    </source>
</evidence>
<name>A0A9D9DJR6_9BACL</name>
<evidence type="ECO:0000256" key="3">
    <source>
        <dbReference type="ARBA" id="ARBA00022840"/>
    </source>
</evidence>
<reference evidence="6" key="1">
    <citation type="submission" date="2020-10" db="EMBL/GenBank/DDBJ databases">
        <authorList>
            <person name="Gilroy R."/>
        </authorList>
    </citation>
    <scope>NUCLEOTIDE SEQUENCE</scope>
    <source>
        <strain evidence="6">11159</strain>
    </source>
</reference>
<dbReference type="InterPro" id="IPR012340">
    <property type="entry name" value="NA-bd_OB-fold"/>
</dbReference>